<feature type="compositionally biased region" description="Pro residues" evidence="1">
    <location>
        <begin position="211"/>
        <end position="221"/>
    </location>
</feature>
<protein>
    <submittedName>
        <fullName evidence="2">Gluconate transport-inducing protein</fullName>
    </submittedName>
</protein>
<evidence type="ECO:0000313" key="3">
    <source>
        <dbReference type="Proteomes" id="UP001149813"/>
    </source>
</evidence>
<feature type="region of interest" description="Disordered" evidence="1">
    <location>
        <begin position="201"/>
        <end position="221"/>
    </location>
</feature>
<accession>A0A9W7XTJ1</accession>
<dbReference type="EMBL" id="JANBOJ010000251">
    <property type="protein sequence ID" value="KAJ1720511.1"/>
    <property type="molecule type" value="Genomic_DNA"/>
</dbReference>
<dbReference type="InterPro" id="IPR018608">
    <property type="entry name" value="Gti1/Pac2"/>
</dbReference>
<dbReference type="PANTHER" id="PTHR28027">
    <property type="entry name" value="TRANSCRIPTIONAL REGULATOR MIT1"/>
    <property type="match status" value="1"/>
</dbReference>
<proteinExistence type="predicted"/>
<gene>
    <name evidence="2" type="primary">PTH2_2</name>
    <name evidence="2" type="ORF">LPJ53_004873</name>
</gene>
<keyword evidence="3" id="KW-1185">Reference proteome</keyword>
<reference evidence="2" key="1">
    <citation type="submission" date="2022-07" db="EMBL/GenBank/DDBJ databases">
        <title>Phylogenomic reconstructions and comparative analyses of Kickxellomycotina fungi.</title>
        <authorList>
            <person name="Reynolds N.K."/>
            <person name="Stajich J.E."/>
            <person name="Barry K."/>
            <person name="Grigoriev I.V."/>
            <person name="Crous P."/>
            <person name="Smith M.E."/>
        </authorList>
    </citation>
    <scope>NUCLEOTIDE SEQUENCE</scope>
    <source>
        <strain evidence="2">NBRC 32514</strain>
    </source>
</reference>
<evidence type="ECO:0000313" key="2">
    <source>
        <dbReference type="EMBL" id="KAJ1720511.1"/>
    </source>
</evidence>
<dbReference type="Pfam" id="PF09729">
    <property type="entry name" value="Gti1_Pac2"/>
    <property type="match status" value="1"/>
</dbReference>
<dbReference type="GO" id="GO:0003677">
    <property type="term" value="F:DNA binding"/>
    <property type="evidence" value="ECO:0007669"/>
    <property type="project" value="TreeGrafter"/>
</dbReference>
<dbReference type="OrthoDB" id="5572844at2759"/>
<comment type="caution">
    <text evidence="2">The sequence shown here is derived from an EMBL/GenBank/DDBJ whole genome shotgun (WGS) entry which is preliminary data.</text>
</comment>
<evidence type="ECO:0000256" key="1">
    <source>
        <dbReference type="SAM" id="MobiDB-lite"/>
    </source>
</evidence>
<organism evidence="2 3">
    <name type="scientific">Coemansia erecta</name>
    <dbReference type="NCBI Taxonomy" id="147472"/>
    <lineage>
        <taxon>Eukaryota</taxon>
        <taxon>Fungi</taxon>
        <taxon>Fungi incertae sedis</taxon>
        <taxon>Zoopagomycota</taxon>
        <taxon>Kickxellomycotina</taxon>
        <taxon>Kickxellomycetes</taxon>
        <taxon>Kickxellales</taxon>
        <taxon>Kickxellaceae</taxon>
        <taxon>Coemansia</taxon>
    </lineage>
</organism>
<dbReference type="AlphaFoldDB" id="A0A9W7XTJ1"/>
<dbReference type="PANTHER" id="PTHR28027:SF1">
    <property type="entry name" value="CAMP INDEPENDENT REGULATORY PROTEIN (AFU_ORTHOLOGUE AFUA_3G09640)"/>
    <property type="match status" value="1"/>
</dbReference>
<name>A0A9W7XTJ1_9FUNG</name>
<sequence>MSVSTYIGYIDTTEDALLVFEACRINILSRRTRRLAESERKYVESGSVFVWDETESGIRRWTDGRRWSPSRVSGCFLVYSELESKVSPLTTDVPLENGLIKKSLSLYTTENDKLHLVCYYRKSDLSRLRSPSSDPALCNIQVSRSLYPAVIPSMLQTLPVRQTQTMSGSGGSGGGKRRSSVTLATLPVNIRHAISMQQVQRRQTVGNNEPLPQPEPSVPSG</sequence>
<dbReference type="Proteomes" id="UP001149813">
    <property type="component" value="Unassembled WGS sequence"/>
</dbReference>